<protein>
    <submittedName>
        <fullName evidence="3">NPCBM/NEW2 domain-containing protein</fullName>
    </submittedName>
</protein>
<name>A0A8J8GDQ7_9BACI</name>
<reference evidence="3" key="1">
    <citation type="submission" date="2020-06" db="EMBL/GenBank/DDBJ databases">
        <title>A novel thermopfilic bacterium from Erzurum, Turkey.</title>
        <authorList>
            <person name="Adiguzel A."/>
            <person name="Ay H."/>
            <person name="Baltaci M.O."/>
        </authorList>
    </citation>
    <scope>NUCLEOTIDE SEQUENCE</scope>
    <source>
        <strain evidence="3">P2</strain>
    </source>
</reference>
<dbReference type="InterPro" id="IPR038637">
    <property type="entry name" value="NPCBM_sf"/>
</dbReference>
<dbReference type="AlphaFoldDB" id="A0A8J8GDQ7"/>
<evidence type="ECO:0000259" key="2">
    <source>
        <dbReference type="Pfam" id="PF08305"/>
    </source>
</evidence>
<evidence type="ECO:0000259" key="1">
    <source>
        <dbReference type="Pfam" id="PF07833"/>
    </source>
</evidence>
<dbReference type="EMBL" id="JABTTE010000008">
    <property type="protein sequence ID" value="NSL51644.1"/>
    <property type="molecule type" value="Genomic_DNA"/>
</dbReference>
<gene>
    <name evidence="3" type="ORF">HR057_07660</name>
</gene>
<dbReference type="SUPFAM" id="SSF49785">
    <property type="entry name" value="Galactose-binding domain-like"/>
    <property type="match status" value="1"/>
</dbReference>
<feature type="domain" description="Copper amine oxidase-like N-terminal" evidence="1">
    <location>
        <begin position="35"/>
        <end position="92"/>
    </location>
</feature>
<feature type="domain" description="Glycosyl hydrolase family 98 putative carbohydrate-binding module" evidence="2">
    <location>
        <begin position="154"/>
        <end position="225"/>
    </location>
</feature>
<dbReference type="InterPro" id="IPR036582">
    <property type="entry name" value="Mao_N_sf"/>
</dbReference>
<dbReference type="SUPFAM" id="SSF55383">
    <property type="entry name" value="Copper amine oxidase, domain N"/>
    <property type="match status" value="1"/>
</dbReference>
<dbReference type="InterPro" id="IPR008979">
    <property type="entry name" value="Galactose-bd-like_sf"/>
</dbReference>
<evidence type="ECO:0000313" key="3">
    <source>
        <dbReference type="EMBL" id="NSL51644.1"/>
    </source>
</evidence>
<dbReference type="Proteomes" id="UP000625804">
    <property type="component" value="Unassembled WGS sequence"/>
</dbReference>
<organism evidence="3 4">
    <name type="scientific">Calidifontibacillus erzurumensis</name>
    <dbReference type="NCBI Taxonomy" id="2741433"/>
    <lineage>
        <taxon>Bacteria</taxon>
        <taxon>Bacillati</taxon>
        <taxon>Bacillota</taxon>
        <taxon>Bacilli</taxon>
        <taxon>Bacillales</taxon>
        <taxon>Bacillaceae</taxon>
        <taxon>Calidifontibacillus/Schinkia group</taxon>
        <taxon>Calidifontibacillus</taxon>
    </lineage>
</organism>
<dbReference type="Gene3D" id="2.60.120.1060">
    <property type="entry name" value="NPCBM/NEW2 domain"/>
    <property type="match status" value="1"/>
</dbReference>
<evidence type="ECO:0000313" key="4">
    <source>
        <dbReference type="Proteomes" id="UP000625804"/>
    </source>
</evidence>
<dbReference type="InterPro" id="IPR012854">
    <property type="entry name" value="Cu_amine_oxidase-like_N"/>
</dbReference>
<dbReference type="InterPro" id="IPR013222">
    <property type="entry name" value="Glyco_hyd_98_carb-bd"/>
</dbReference>
<comment type="caution">
    <text evidence="3">The sequence shown here is derived from an EMBL/GenBank/DDBJ whole genome shotgun (WGS) entry which is preliminary data.</text>
</comment>
<dbReference type="Pfam" id="PF08305">
    <property type="entry name" value="NPCBM"/>
    <property type="match status" value="1"/>
</dbReference>
<accession>A0A8J8GDQ7</accession>
<dbReference type="RefSeq" id="WP_173730852.1">
    <property type="nucleotide sequence ID" value="NZ_JABTTE010000008.1"/>
</dbReference>
<sequence>MNRKSFIKGLLAGITGTVLFVSALSSASALEPYYKNIKAFVSSVKIFADGKPLNLQSEPLNIEGKVYLPLRDIGEALGKKIDWDGVNNSIFIGANKNAYRPSTGIYQLKPLYGETYFQVGYGGKDLLQPAEKGGKITLYRQNFSTINAIAFLNGSSIGFQLHDHKYYLIRGLAGVDDSNPSDSEKGIIKFYGDNKEIATITTGTKRDEPVVFEIDISNIEKLEVKNIKADGSASRVALVDVVLEAVQE</sequence>
<proteinExistence type="predicted"/>
<dbReference type="Pfam" id="PF07833">
    <property type="entry name" value="Cu_amine_oxidN1"/>
    <property type="match status" value="1"/>
</dbReference>
<keyword evidence="4" id="KW-1185">Reference proteome</keyword>
<dbReference type="Gene3D" id="3.30.457.10">
    <property type="entry name" value="Copper amine oxidase-like, N-terminal domain"/>
    <property type="match status" value="1"/>
</dbReference>